<dbReference type="Gramene" id="TraesCLE_scaffold_202490_01G000100.1">
    <property type="protein sequence ID" value="TraesCLE_scaffold_202490_01G000100.1"/>
    <property type="gene ID" value="TraesCLE_scaffold_202490_01G000100"/>
</dbReference>
<dbReference type="OrthoDB" id="704930at2759"/>
<accession>A0A3B6LZ35</accession>
<name>A0A3B6LZ35_WHEAT</name>
<dbReference type="Gramene" id="TraesCS5B02G569200.1">
    <property type="protein sequence ID" value="TraesCS5B02G569200.1.cds1"/>
    <property type="gene ID" value="TraesCS5B02G569200"/>
</dbReference>
<dbReference type="Gramene" id="TraesROB_scaffold_021775_01G000500.1">
    <property type="protein sequence ID" value="TraesROB_scaffold_021775_01G000500.1"/>
    <property type="gene ID" value="TraesROB_scaffold_021775_01G000500"/>
</dbReference>
<reference evidence="1" key="2">
    <citation type="submission" date="2018-10" db="UniProtKB">
        <authorList>
            <consortium name="EnsemblPlants"/>
        </authorList>
    </citation>
    <scope>IDENTIFICATION</scope>
</reference>
<dbReference type="Proteomes" id="UP000019116">
    <property type="component" value="Chromosome 5B"/>
</dbReference>
<reference evidence="1" key="1">
    <citation type="submission" date="2018-08" db="EMBL/GenBank/DDBJ databases">
        <authorList>
            <person name="Rossello M."/>
        </authorList>
    </citation>
    <scope>NUCLEOTIDE SEQUENCE [LARGE SCALE GENOMIC DNA]</scope>
    <source>
        <strain evidence="1">cv. Chinese Spring</strain>
    </source>
</reference>
<proteinExistence type="predicted"/>
<dbReference type="EnsemblPlants" id="TraesCS5B02G569200.1">
    <property type="protein sequence ID" value="TraesCS5B02G569200.1.cds1"/>
    <property type="gene ID" value="TraesCS5B02G569200"/>
</dbReference>
<dbReference type="Gramene" id="TraesCAD_scaffold_029066_01G000500.1">
    <property type="protein sequence ID" value="TraesCAD_scaffold_029066_01G000500.1"/>
    <property type="gene ID" value="TraesCAD_scaffold_029066_01G000500"/>
</dbReference>
<evidence type="ECO:0000313" key="2">
    <source>
        <dbReference type="Proteomes" id="UP000019116"/>
    </source>
</evidence>
<sequence length="144" mass="16288">MLTGRPAEEMPASMGDLLPELLQLHERVQQVMKGVAQALWPSISLPESLGELAERLQGARRHFRLWKISACRQGAREAWAMVKTRYTKADPNHMAEVRPVRPDGKEIPVSLVYDQVELAAKYSQKDCKLDSLLDGIEEEYNQSS</sequence>
<evidence type="ECO:0000313" key="1">
    <source>
        <dbReference type="EnsemblPlants" id="TraesCS5B02G569200.1.cds1"/>
    </source>
</evidence>
<keyword evidence="2" id="KW-1185">Reference proteome</keyword>
<organism evidence="1">
    <name type="scientific">Triticum aestivum</name>
    <name type="common">Wheat</name>
    <dbReference type="NCBI Taxonomy" id="4565"/>
    <lineage>
        <taxon>Eukaryota</taxon>
        <taxon>Viridiplantae</taxon>
        <taxon>Streptophyta</taxon>
        <taxon>Embryophyta</taxon>
        <taxon>Tracheophyta</taxon>
        <taxon>Spermatophyta</taxon>
        <taxon>Magnoliopsida</taxon>
        <taxon>Liliopsida</taxon>
        <taxon>Poales</taxon>
        <taxon>Poaceae</taxon>
        <taxon>BOP clade</taxon>
        <taxon>Pooideae</taxon>
        <taxon>Triticodae</taxon>
        <taxon>Triticeae</taxon>
        <taxon>Triticinae</taxon>
        <taxon>Triticum</taxon>
    </lineage>
</organism>
<dbReference type="Gramene" id="TraesCS5B03G1376200.1">
    <property type="protein sequence ID" value="TraesCS5B03G1376200.1.CDS1"/>
    <property type="gene ID" value="TraesCS5B03G1376200"/>
</dbReference>
<protein>
    <submittedName>
        <fullName evidence="1">Uncharacterized protein</fullName>
    </submittedName>
</protein>
<dbReference type="Gramene" id="TraesWEE_scaffold_065994_01G000100.1">
    <property type="protein sequence ID" value="TraesWEE_scaffold_065994_01G000100.1"/>
    <property type="gene ID" value="TraesWEE_scaffold_065994_01G000100"/>
</dbReference>
<dbReference type="AlphaFoldDB" id="A0A3B6LZ35"/>